<dbReference type="AlphaFoldDB" id="A0A8H7BCA7"/>
<name>A0A8H7BCA7_9PLEO</name>
<sequence length="82" mass="8969">MLRGGDKSYTCICDAAVIARLCCEGGLGRDLGSDCAGSRHEYARGVSGLWEVVFCLRNKHFPMDLCTFTDLDRLGILAAQRL</sequence>
<gene>
    <name evidence="1" type="ORF">GT037_004029</name>
</gene>
<evidence type="ECO:0000313" key="2">
    <source>
        <dbReference type="Proteomes" id="UP000596902"/>
    </source>
</evidence>
<protein>
    <submittedName>
        <fullName evidence="1">Uncharacterized protein</fullName>
    </submittedName>
</protein>
<dbReference type="GeneID" id="62202254"/>
<reference evidence="1" key="2">
    <citation type="submission" date="2020-08" db="EMBL/GenBank/DDBJ databases">
        <title>Draft Genome Sequence of Cumin Blight Pathogen Alternaria burnsii.</title>
        <authorList>
            <person name="Feng Z."/>
        </authorList>
    </citation>
    <scope>NUCLEOTIDE SEQUENCE</scope>
    <source>
        <strain evidence="1">CBS107.38</strain>
    </source>
</reference>
<reference evidence="1" key="1">
    <citation type="submission" date="2020-01" db="EMBL/GenBank/DDBJ databases">
        <authorList>
            <person name="Feng Z.H.Z."/>
        </authorList>
    </citation>
    <scope>NUCLEOTIDE SEQUENCE</scope>
    <source>
        <strain evidence="1">CBS107.38</strain>
    </source>
</reference>
<proteinExistence type="predicted"/>
<accession>A0A8H7BCA7</accession>
<dbReference type="RefSeq" id="XP_038788783.1">
    <property type="nucleotide sequence ID" value="XM_038929076.1"/>
</dbReference>
<comment type="caution">
    <text evidence="1">The sequence shown here is derived from an EMBL/GenBank/DDBJ whole genome shotgun (WGS) entry which is preliminary data.</text>
</comment>
<dbReference type="EMBL" id="JAAABM010000004">
    <property type="protein sequence ID" value="KAF7678648.1"/>
    <property type="molecule type" value="Genomic_DNA"/>
</dbReference>
<organism evidence="1 2">
    <name type="scientific">Alternaria burnsii</name>
    <dbReference type="NCBI Taxonomy" id="1187904"/>
    <lineage>
        <taxon>Eukaryota</taxon>
        <taxon>Fungi</taxon>
        <taxon>Dikarya</taxon>
        <taxon>Ascomycota</taxon>
        <taxon>Pezizomycotina</taxon>
        <taxon>Dothideomycetes</taxon>
        <taxon>Pleosporomycetidae</taxon>
        <taxon>Pleosporales</taxon>
        <taxon>Pleosporineae</taxon>
        <taxon>Pleosporaceae</taxon>
        <taxon>Alternaria</taxon>
        <taxon>Alternaria sect. Alternaria</taxon>
    </lineage>
</organism>
<keyword evidence="2" id="KW-1185">Reference proteome</keyword>
<evidence type="ECO:0000313" key="1">
    <source>
        <dbReference type="EMBL" id="KAF7678648.1"/>
    </source>
</evidence>
<dbReference type="Proteomes" id="UP000596902">
    <property type="component" value="Unassembled WGS sequence"/>
</dbReference>